<evidence type="ECO:0000256" key="2">
    <source>
        <dbReference type="RuleBase" id="RU000461"/>
    </source>
</evidence>
<name>A0ABV2UTG1_9ACTN</name>
<dbReference type="PANTHER" id="PTHR46696:SF1">
    <property type="entry name" value="CYTOCHROME P450 YJIB-RELATED"/>
    <property type="match status" value="1"/>
</dbReference>
<proteinExistence type="inferred from homology"/>
<dbReference type="PANTHER" id="PTHR46696">
    <property type="entry name" value="P450, PUTATIVE (EUROFUNG)-RELATED"/>
    <property type="match status" value="1"/>
</dbReference>
<keyword evidence="2" id="KW-0349">Heme</keyword>
<dbReference type="EMBL" id="JBEXPZ010000010">
    <property type="protein sequence ID" value="MET9844832.1"/>
    <property type="molecule type" value="Genomic_DNA"/>
</dbReference>
<dbReference type="InterPro" id="IPR001128">
    <property type="entry name" value="Cyt_P450"/>
</dbReference>
<evidence type="ECO:0000313" key="4">
    <source>
        <dbReference type="Proteomes" id="UP001550210"/>
    </source>
</evidence>
<comment type="caution">
    <text evidence="3">The sequence shown here is derived from an EMBL/GenBank/DDBJ whole genome shotgun (WGS) entry which is preliminary data.</text>
</comment>
<keyword evidence="4" id="KW-1185">Reference proteome</keyword>
<dbReference type="PRINTS" id="PR00359">
    <property type="entry name" value="BP450"/>
</dbReference>
<dbReference type="InterPro" id="IPR002397">
    <property type="entry name" value="Cyt_P450_B"/>
</dbReference>
<dbReference type="InterPro" id="IPR017972">
    <property type="entry name" value="Cyt_P450_CS"/>
</dbReference>
<dbReference type="Pfam" id="PF00067">
    <property type="entry name" value="p450"/>
    <property type="match status" value="1"/>
</dbReference>
<sequence length="398" mass="42860">MADASVLAASGQSLEDDFFNPLSPEMIADPYPAYRRLREHAPVYWHQQLGAWLLTRFTDCQAVLRDSERFAADFRRVGIPTPETLLSLQTLDPPTHTPLRHLGLGALRSLDIDALTAELLARAETDLSALAGGGEFDFVRDFADSFTLTAMTSLLGVPGPAEDDTFHRLNADLDRSMDSGFDPDAEAAGIRARERFNALVESWLAHPPKQGVIAHLVEHEAEGGVSRDVLVNSVRAFFHAGFEVPSRFLSNAVAALLDHPDAFAALREGAPMGPAIEELIRFSGPVQALSRACTEDTSIGGKTVRRGEIVVALIGAANRDPGQFPDPDAIRVDRDPNPHLGFGRGSHSCLGSVIGRAEASAVMTAVVRHLPSLRRSGPAVPRPNATLRGLRSLPVAVN</sequence>
<keyword evidence="2" id="KW-0560">Oxidoreductase</keyword>
<keyword evidence="2" id="KW-0503">Monooxygenase</keyword>
<dbReference type="Proteomes" id="UP001550210">
    <property type="component" value="Unassembled WGS sequence"/>
</dbReference>
<accession>A0ABV2UTG1</accession>
<keyword evidence="2" id="KW-0408">Iron</keyword>
<comment type="similarity">
    <text evidence="1 2">Belongs to the cytochrome P450 family.</text>
</comment>
<gene>
    <name evidence="3" type="ORF">ABZZ21_09655</name>
</gene>
<dbReference type="RefSeq" id="WP_355395055.1">
    <property type="nucleotide sequence ID" value="NZ_JBEXPZ010000010.1"/>
</dbReference>
<reference evidence="3 4" key="1">
    <citation type="submission" date="2024-06" db="EMBL/GenBank/DDBJ databases">
        <title>The Natural Products Discovery Center: Release of the First 8490 Sequenced Strains for Exploring Actinobacteria Biosynthetic Diversity.</title>
        <authorList>
            <person name="Kalkreuter E."/>
            <person name="Kautsar S.A."/>
            <person name="Yang D."/>
            <person name="Bader C.D."/>
            <person name="Teijaro C.N."/>
            <person name="Fluegel L."/>
            <person name="Davis C.M."/>
            <person name="Simpson J.R."/>
            <person name="Lauterbach L."/>
            <person name="Steele A.D."/>
            <person name="Gui C."/>
            <person name="Meng S."/>
            <person name="Li G."/>
            <person name="Viehrig K."/>
            <person name="Ye F."/>
            <person name="Su P."/>
            <person name="Kiefer A.F."/>
            <person name="Nichols A."/>
            <person name="Cepeda A.J."/>
            <person name="Yan W."/>
            <person name="Fan B."/>
            <person name="Jiang Y."/>
            <person name="Adhikari A."/>
            <person name="Zheng C.-J."/>
            <person name="Schuster L."/>
            <person name="Cowan T.M."/>
            <person name="Smanski M.J."/>
            <person name="Chevrette M.G."/>
            <person name="De Carvalho L.P.S."/>
            <person name="Shen B."/>
        </authorList>
    </citation>
    <scope>NUCLEOTIDE SEQUENCE [LARGE SCALE GENOMIC DNA]</scope>
    <source>
        <strain evidence="3 4">NPDC006434</strain>
    </source>
</reference>
<protein>
    <submittedName>
        <fullName evidence="3">Cytochrome P450</fullName>
    </submittedName>
</protein>
<dbReference type="InterPro" id="IPR036396">
    <property type="entry name" value="Cyt_P450_sf"/>
</dbReference>
<evidence type="ECO:0000256" key="1">
    <source>
        <dbReference type="ARBA" id="ARBA00010617"/>
    </source>
</evidence>
<keyword evidence="2" id="KW-0479">Metal-binding</keyword>
<evidence type="ECO:0000313" key="3">
    <source>
        <dbReference type="EMBL" id="MET9844832.1"/>
    </source>
</evidence>
<organism evidence="3 4">
    <name type="scientific">Streptomyces ossamyceticus</name>
    <dbReference type="NCBI Taxonomy" id="249581"/>
    <lineage>
        <taxon>Bacteria</taxon>
        <taxon>Bacillati</taxon>
        <taxon>Actinomycetota</taxon>
        <taxon>Actinomycetes</taxon>
        <taxon>Kitasatosporales</taxon>
        <taxon>Streptomycetaceae</taxon>
        <taxon>Streptomyces</taxon>
    </lineage>
</organism>
<dbReference type="PROSITE" id="PS00086">
    <property type="entry name" value="CYTOCHROME_P450"/>
    <property type="match status" value="1"/>
</dbReference>
<dbReference type="SUPFAM" id="SSF48264">
    <property type="entry name" value="Cytochrome P450"/>
    <property type="match status" value="1"/>
</dbReference>
<dbReference type="Gene3D" id="1.10.630.10">
    <property type="entry name" value="Cytochrome P450"/>
    <property type="match status" value="1"/>
</dbReference>